<dbReference type="PANTHER" id="PTHR19303">
    <property type="entry name" value="TRANSPOSON"/>
    <property type="match status" value="1"/>
</dbReference>
<dbReference type="Gene3D" id="3.30.420.10">
    <property type="entry name" value="Ribonuclease H-like superfamily/Ribonuclease H"/>
    <property type="match status" value="1"/>
</dbReference>
<accession>A0A2V3J223</accession>
<dbReference type="Proteomes" id="UP000247409">
    <property type="component" value="Unassembled WGS sequence"/>
</dbReference>
<evidence type="ECO:0000259" key="5">
    <source>
        <dbReference type="PROSITE" id="PS51253"/>
    </source>
</evidence>
<evidence type="ECO:0000313" key="7">
    <source>
        <dbReference type="Proteomes" id="UP000247409"/>
    </source>
</evidence>
<gene>
    <name evidence="6" type="ORF">BWQ96_01853</name>
</gene>
<dbReference type="SUPFAM" id="SSF46689">
    <property type="entry name" value="Homeodomain-like"/>
    <property type="match status" value="1"/>
</dbReference>
<keyword evidence="7" id="KW-1185">Reference proteome</keyword>
<comment type="subcellular location">
    <subcellularLocation>
        <location evidence="1">Nucleus</location>
    </subcellularLocation>
</comment>
<dbReference type="PANTHER" id="PTHR19303:SF73">
    <property type="entry name" value="PROTEIN PDC2"/>
    <property type="match status" value="1"/>
</dbReference>
<organism evidence="6 7">
    <name type="scientific">Gracilariopsis chorda</name>
    <dbReference type="NCBI Taxonomy" id="448386"/>
    <lineage>
        <taxon>Eukaryota</taxon>
        <taxon>Rhodophyta</taxon>
        <taxon>Florideophyceae</taxon>
        <taxon>Rhodymeniophycidae</taxon>
        <taxon>Gracilariales</taxon>
        <taxon>Gracilariaceae</taxon>
        <taxon>Gracilariopsis</taxon>
    </lineage>
</organism>
<dbReference type="InterPro" id="IPR007889">
    <property type="entry name" value="HTH_Psq"/>
</dbReference>
<dbReference type="PROSITE" id="PS51253">
    <property type="entry name" value="HTH_CENPB"/>
    <property type="match status" value="1"/>
</dbReference>
<dbReference type="InterPro" id="IPR006600">
    <property type="entry name" value="HTH_CenpB_DNA-bd_dom"/>
</dbReference>
<dbReference type="GO" id="GO:0005634">
    <property type="term" value="C:nucleus"/>
    <property type="evidence" value="ECO:0007669"/>
    <property type="project" value="UniProtKB-SubCell"/>
</dbReference>
<evidence type="ECO:0000256" key="3">
    <source>
        <dbReference type="ARBA" id="ARBA00023242"/>
    </source>
</evidence>
<dbReference type="OrthoDB" id="125347at2759"/>
<keyword evidence="2" id="KW-0238">DNA-binding</keyword>
<evidence type="ECO:0000313" key="6">
    <source>
        <dbReference type="EMBL" id="PXF48393.1"/>
    </source>
</evidence>
<evidence type="ECO:0000256" key="1">
    <source>
        <dbReference type="ARBA" id="ARBA00004123"/>
    </source>
</evidence>
<dbReference type="Pfam" id="PF03221">
    <property type="entry name" value="HTH_Tnp_Tc5"/>
    <property type="match status" value="1"/>
</dbReference>
<dbReference type="InterPro" id="IPR009057">
    <property type="entry name" value="Homeodomain-like_sf"/>
</dbReference>
<comment type="caution">
    <text evidence="6">The sequence shown here is derived from an EMBL/GenBank/DDBJ whole genome shotgun (WGS) entry which is preliminary data.</text>
</comment>
<dbReference type="InterPro" id="IPR050863">
    <property type="entry name" value="CenT-Element_Derived"/>
</dbReference>
<dbReference type="InterPro" id="IPR036397">
    <property type="entry name" value="RNaseH_sf"/>
</dbReference>
<keyword evidence="3" id="KW-0539">Nucleus</keyword>
<dbReference type="Pfam" id="PF03184">
    <property type="entry name" value="DDE_1"/>
    <property type="match status" value="1"/>
</dbReference>
<dbReference type="GO" id="GO:0003677">
    <property type="term" value="F:DNA binding"/>
    <property type="evidence" value="ECO:0007669"/>
    <property type="project" value="UniProtKB-KW"/>
</dbReference>
<dbReference type="Pfam" id="PF04218">
    <property type="entry name" value="CENP-B_N"/>
    <property type="match status" value="1"/>
</dbReference>
<reference evidence="6 7" key="1">
    <citation type="journal article" date="2018" name="Mol. Biol. Evol.">
        <title>Analysis of the draft genome of the red seaweed Gracilariopsis chorda provides insights into genome size evolution in Rhodophyta.</title>
        <authorList>
            <person name="Lee J."/>
            <person name="Yang E.C."/>
            <person name="Graf L."/>
            <person name="Yang J.H."/>
            <person name="Qiu H."/>
            <person name="Zel Zion U."/>
            <person name="Chan C.X."/>
            <person name="Stephens T.G."/>
            <person name="Weber A.P.M."/>
            <person name="Boo G.H."/>
            <person name="Boo S.M."/>
            <person name="Kim K.M."/>
            <person name="Shin Y."/>
            <person name="Jung M."/>
            <person name="Lee S.J."/>
            <person name="Yim H.S."/>
            <person name="Lee J.H."/>
            <person name="Bhattacharya D."/>
            <person name="Yoon H.S."/>
        </authorList>
    </citation>
    <scope>NUCLEOTIDE SEQUENCE [LARGE SCALE GENOMIC DNA]</scope>
    <source>
        <strain evidence="6 7">SKKU-2015</strain>
        <tissue evidence="6">Whole body</tissue>
    </source>
</reference>
<evidence type="ECO:0000256" key="2">
    <source>
        <dbReference type="ARBA" id="ARBA00023125"/>
    </source>
</evidence>
<feature type="region of interest" description="Disordered" evidence="4">
    <location>
        <begin position="466"/>
        <end position="499"/>
    </location>
</feature>
<name>A0A2V3J223_9FLOR</name>
<dbReference type="InterPro" id="IPR004875">
    <property type="entry name" value="DDE_SF_endonuclease_dom"/>
</dbReference>
<dbReference type="Gene3D" id="1.10.10.60">
    <property type="entry name" value="Homeodomain-like"/>
    <property type="match status" value="2"/>
</dbReference>
<sequence>MDITSTTPKLHRTRLTLSQKAEVLRRLKQGPSHSQLQNDFACSRRTICQIKAQRETIENALHTTNNASRKSFHVPRFLNIEHRLYEFVHIARSAKLPISAVTLQCKAIDIRDSLIESVQTEKEKEELVSFQASNNWVLGFTRRHAMRSIRLHGEAGSVPLSIVATGISRLREQLNDFDADCIFNMDETGLFFKLFPKRTYVLASEDRKRLRGTKDMKAKARVSVYVCTDSTGIHKVQLAIIGAAKNPRCFRKGETTVNYFSQKNAWSDSVTYRRWFLEVFMPYVRRYTSKKVALVMDNCGPHATDVLDVSGQVTIFTLPPNCTSLFQPMDMGVIATLKAKYKSKLLRKILSTVEDNKELRQAAKNMRPSMKGLDEGHDPHMLEVTELLRSAWESVSSRTVARCWTKADILPRCMQAEILAAYPASDIATDLNGLETEDAEYVSKWVSIEDDLEVKEAMVNDYLDSLYDDSGSQKEGDAVSGGASSEDDEEVSSQRAPHVTSMADVGRAFHDSEEYFEQAGVDEALYYLRKAKRVLYDVYNEGLKRRRR</sequence>
<evidence type="ECO:0000256" key="4">
    <source>
        <dbReference type="SAM" id="MobiDB-lite"/>
    </source>
</evidence>
<feature type="domain" description="HTH CENPB-type" evidence="5">
    <location>
        <begin position="68"/>
        <end position="150"/>
    </location>
</feature>
<proteinExistence type="predicted"/>
<protein>
    <submittedName>
        <fullName evidence="6">Jerky protein-like</fullName>
    </submittedName>
</protein>
<dbReference type="EMBL" id="NBIV01000014">
    <property type="protein sequence ID" value="PXF48393.1"/>
    <property type="molecule type" value="Genomic_DNA"/>
</dbReference>
<dbReference type="AlphaFoldDB" id="A0A2V3J223"/>